<dbReference type="EMBL" id="JACHWP010000001">
    <property type="protein sequence ID" value="MBB3022472.1"/>
    <property type="molecule type" value="Genomic_DNA"/>
</dbReference>
<proteinExistence type="predicted"/>
<gene>
    <name evidence="2" type="ORF">FHX50_000720</name>
</gene>
<feature type="transmembrane region" description="Helical" evidence="1">
    <location>
        <begin position="123"/>
        <end position="140"/>
    </location>
</feature>
<comment type="caution">
    <text evidence="2">The sequence shown here is derived from an EMBL/GenBank/DDBJ whole genome shotgun (WGS) entry which is preliminary data.</text>
</comment>
<evidence type="ECO:0000313" key="3">
    <source>
        <dbReference type="Proteomes" id="UP000568050"/>
    </source>
</evidence>
<sequence length="151" mass="16191">MSGRTGIRRDAEHTDRTGAEQGRGFRVVIMLAYFIFAISATARSLVQILTEFDQAPVAFVLSLLAAVTYIVLAVLVSRPRVPITAALTVVGIELAGVIGVGLLSIAVPALFPRPSVWSHFGSGYGYVPLVLPIIAGIYLLHQRRRGVKHAA</sequence>
<accession>A0A839QR31</accession>
<keyword evidence="1" id="KW-1133">Transmembrane helix</keyword>
<keyword evidence="3" id="KW-1185">Reference proteome</keyword>
<feature type="transmembrane region" description="Helical" evidence="1">
    <location>
        <begin position="83"/>
        <end position="111"/>
    </location>
</feature>
<keyword evidence="1" id="KW-0472">Membrane</keyword>
<dbReference type="RefSeq" id="WP_183374551.1">
    <property type="nucleotide sequence ID" value="NZ_CBCSFZ010000031.1"/>
</dbReference>
<feature type="transmembrane region" description="Helical" evidence="1">
    <location>
        <begin position="57"/>
        <end position="76"/>
    </location>
</feature>
<dbReference type="Proteomes" id="UP000568050">
    <property type="component" value="Unassembled WGS sequence"/>
</dbReference>
<dbReference type="AlphaFoldDB" id="A0A839QR31"/>
<feature type="transmembrane region" description="Helical" evidence="1">
    <location>
        <begin position="25"/>
        <end position="45"/>
    </location>
</feature>
<evidence type="ECO:0008006" key="4">
    <source>
        <dbReference type="Google" id="ProtNLM"/>
    </source>
</evidence>
<evidence type="ECO:0000256" key="1">
    <source>
        <dbReference type="SAM" id="Phobius"/>
    </source>
</evidence>
<protein>
    <recommendedName>
        <fullName evidence="4">Integral membrane protein</fullName>
    </recommendedName>
</protein>
<evidence type="ECO:0000313" key="2">
    <source>
        <dbReference type="EMBL" id="MBB3022472.1"/>
    </source>
</evidence>
<name>A0A839QR31_9MICO</name>
<keyword evidence="1" id="KW-0812">Transmembrane</keyword>
<organism evidence="2 3">
    <name type="scientific">Helcobacillus massiliensis</name>
    <dbReference type="NCBI Taxonomy" id="521392"/>
    <lineage>
        <taxon>Bacteria</taxon>
        <taxon>Bacillati</taxon>
        <taxon>Actinomycetota</taxon>
        <taxon>Actinomycetes</taxon>
        <taxon>Micrococcales</taxon>
        <taxon>Dermabacteraceae</taxon>
        <taxon>Helcobacillus</taxon>
    </lineage>
</organism>
<reference evidence="2 3" key="1">
    <citation type="submission" date="2020-08" db="EMBL/GenBank/DDBJ databases">
        <title>Sequencing the genomes of 1000 actinobacteria strains.</title>
        <authorList>
            <person name="Klenk H.-P."/>
        </authorList>
    </citation>
    <scope>NUCLEOTIDE SEQUENCE [LARGE SCALE GENOMIC DNA]</scope>
    <source>
        <strain evidence="2 3">DSM 23040</strain>
    </source>
</reference>